<organism evidence="2 3">
    <name type="scientific">Panicum virgatum</name>
    <name type="common">Blackwell switchgrass</name>
    <dbReference type="NCBI Taxonomy" id="38727"/>
    <lineage>
        <taxon>Eukaryota</taxon>
        <taxon>Viridiplantae</taxon>
        <taxon>Streptophyta</taxon>
        <taxon>Embryophyta</taxon>
        <taxon>Tracheophyta</taxon>
        <taxon>Spermatophyta</taxon>
        <taxon>Magnoliopsida</taxon>
        <taxon>Liliopsida</taxon>
        <taxon>Poales</taxon>
        <taxon>Poaceae</taxon>
        <taxon>PACMAD clade</taxon>
        <taxon>Panicoideae</taxon>
        <taxon>Panicodae</taxon>
        <taxon>Paniceae</taxon>
        <taxon>Panicinae</taxon>
        <taxon>Panicum</taxon>
        <taxon>Panicum sect. Hiantes</taxon>
    </lineage>
</organism>
<gene>
    <name evidence="2" type="ORF">PVAP13_7KG156110</name>
</gene>
<evidence type="ECO:0000313" key="2">
    <source>
        <dbReference type="EMBL" id="KAG2572114.1"/>
    </source>
</evidence>
<name>A0A8T0QMU8_PANVG</name>
<keyword evidence="1" id="KW-0732">Signal</keyword>
<evidence type="ECO:0000256" key="1">
    <source>
        <dbReference type="SAM" id="SignalP"/>
    </source>
</evidence>
<sequence>MQSCLNFVCLALAVLPVAFLGNSWGRGLEPPCPQICPWLRQEPGFFDSGDAAAATAEIIGGISKDASVIQEVLAEKVHVHRPRPTRPPPSASSLIDA</sequence>
<reference evidence="2" key="1">
    <citation type="submission" date="2020-05" db="EMBL/GenBank/DDBJ databases">
        <title>WGS assembly of Panicum virgatum.</title>
        <authorList>
            <person name="Lovell J.T."/>
            <person name="Jenkins J."/>
            <person name="Shu S."/>
            <person name="Juenger T.E."/>
            <person name="Schmutz J."/>
        </authorList>
    </citation>
    <scope>NUCLEOTIDE SEQUENCE</scope>
    <source>
        <strain evidence="2">AP13</strain>
    </source>
</reference>
<protein>
    <submittedName>
        <fullName evidence="2">Uncharacterized protein</fullName>
    </submittedName>
</protein>
<feature type="chain" id="PRO_5035923996" evidence="1">
    <location>
        <begin position="26"/>
        <end position="97"/>
    </location>
</feature>
<feature type="signal peptide" evidence="1">
    <location>
        <begin position="1"/>
        <end position="25"/>
    </location>
</feature>
<dbReference type="EMBL" id="CM029049">
    <property type="protein sequence ID" value="KAG2572114.1"/>
    <property type="molecule type" value="Genomic_DNA"/>
</dbReference>
<keyword evidence="3" id="KW-1185">Reference proteome</keyword>
<proteinExistence type="predicted"/>
<dbReference type="AlphaFoldDB" id="A0A8T0QMU8"/>
<dbReference type="Proteomes" id="UP000823388">
    <property type="component" value="Chromosome 7K"/>
</dbReference>
<comment type="caution">
    <text evidence="2">The sequence shown here is derived from an EMBL/GenBank/DDBJ whole genome shotgun (WGS) entry which is preliminary data.</text>
</comment>
<evidence type="ECO:0000313" key="3">
    <source>
        <dbReference type="Proteomes" id="UP000823388"/>
    </source>
</evidence>
<accession>A0A8T0QMU8</accession>